<reference evidence="1 2" key="2">
    <citation type="submission" date="2018-03" db="EMBL/GenBank/DDBJ databases">
        <authorList>
            <person name="Keele B.F."/>
        </authorList>
    </citation>
    <scope>NUCLEOTIDE SEQUENCE [LARGE SCALE GENOMIC DNA]</scope>
    <source>
        <strain evidence="1 2">D13</strain>
    </source>
</reference>
<dbReference type="KEGG" id="xba:C7S18_21150"/>
<organism evidence="1 2">
    <name type="scientific">Ahniella affigens</name>
    <dbReference type="NCBI Taxonomy" id="2021234"/>
    <lineage>
        <taxon>Bacteria</taxon>
        <taxon>Pseudomonadati</taxon>
        <taxon>Pseudomonadota</taxon>
        <taxon>Gammaproteobacteria</taxon>
        <taxon>Lysobacterales</taxon>
        <taxon>Rhodanobacteraceae</taxon>
        <taxon>Ahniella</taxon>
    </lineage>
</organism>
<keyword evidence="2" id="KW-1185">Reference proteome</keyword>
<dbReference type="EMBL" id="CP027860">
    <property type="protein sequence ID" value="AVP99525.1"/>
    <property type="molecule type" value="Genomic_DNA"/>
</dbReference>
<evidence type="ECO:0000313" key="2">
    <source>
        <dbReference type="Proteomes" id="UP000241074"/>
    </source>
</evidence>
<name>A0A2P1PXF9_9GAMM</name>
<proteinExistence type="predicted"/>
<gene>
    <name evidence="1" type="ORF">C7S18_21150</name>
</gene>
<reference evidence="1 2" key="1">
    <citation type="submission" date="2018-03" db="EMBL/GenBank/DDBJ databases">
        <title>Ahniella affigens gen. nov., sp. nov., a gammaproteobacterium isolated from sandy soil near a stream.</title>
        <authorList>
            <person name="Ko Y."/>
            <person name="Kim J.-H."/>
        </authorList>
    </citation>
    <scope>NUCLEOTIDE SEQUENCE [LARGE SCALE GENOMIC DNA]</scope>
    <source>
        <strain evidence="1 2">D13</strain>
    </source>
</reference>
<accession>A0A2P1PXF9</accession>
<dbReference type="Proteomes" id="UP000241074">
    <property type="component" value="Chromosome"/>
</dbReference>
<dbReference type="AlphaFoldDB" id="A0A2P1PXF9"/>
<sequence>MGRPLVALGAGDAPGRALLEVIRSESMLALKLATELVLAVVTHQLRIGRNKLHPFRLPFHTFALAL</sequence>
<protein>
    <submittedName>
        <fullName evidence="1">Uncharacterized protein</fullName>
    </submittedName>
</protein>
<evidence type="ECO:0000313" key="1">
    <source>
        <dbReference type="EMBL" id="AVP99525.1"/>
    </source>
</evidence>